<organism evidence="2 3">
    <name type="scientific">Corynebacterium urogenitale</name>
    <dbReference type="NCBI Taxonomy" id="2487892"/>
    <lineage>
        <taxon>Bacteria</taxon>
        <taxon>Bacillati</taxon>
        <taxon>Actinomycetota</taxon>
        <taxon>Actinomycetes</taxon>
        <taxon>Mycobacteriales</taxon>
        <taxon>Corynebacteriaceae</taxon>
        <taxon>Corynebacterium</taxon>
    </lineage>
</organism>
<protein>
    <submittedName>
        <fullName evidence="2">Uncharacterized protein</fullName>
    </submittedName>
</protein>
<feature type="compositionally biased region" description="Low complexity" evidence="1">
    <location>
        <begin position="469"/>
        <end position="483"/>
    </location>
</feature>
<evidence type="ECO:0000256" key="1">
    <source>
        <dbReference type="SAM" id="MobiDB-lite"/>
    </source>
</evidence>
<feature type="compositionally biased region" description="Low complexity" evidence="1">
    <location>
        <begin position="494"/>
        <end position="507"/>
    </location>
</feature>
<dbReference type="AlphaFoldDB" id="A0A5J6ZBG8"/>
<gene>
    <name evidence="2" type="ORF">CUROG_08575</name>
</gene>
<accession>A0A5J6ZBG8</accession>
<proteinExistence type="predicted"/>
<feature type="compositionally biased region" description="Basic and acidic residues" evidence="1">
    <location>
        <begin position="405"/>
        <end position="420"/>
    </location>
</feature>
<sequence>MEQTRLNAALSNLERIGAPTGDVRSLAEFTAGMDLGSIRDHLGSSASTRLAPLAAPVVAGTMGGGAAAGGTFGGLVGTAGAMGSAISGLLMLGDFLAGLGDDAPKEAVNQAGWDQEEHEGRVADGCTATDLATEAMGDVQSSCVSSVEKICDSTVSFADMVKAVVGPGLKYSMIMGPVMGLAVSTIHALLHARNGSLGSCMDTLIDDHEPAAQPGASGKAVCRESAPPEPVPATTPGSVETPPPKVEAAPCEVSTQTAGAAPISVPENCPPSGGHNVPSASPPSPQLPPQLPPQEPSHHVPVVPSSGSVASSACPPLIDPLHAQKILHQGVQLAAGAWQEFMGSVQGLLCPPELVSSPHAEPVAHSCPPEPIAEGTPHDCPPEPGFPPQIEPVAQECPPEQTAEDAPHDCPLEPQEKQTHSDCPPDLQTPTAEPTVTPEQEPQVVENTEQGFDKSKHPSVPEGAVPNPESVAPEAQASQAPSPGDAPPAPAPLPEAASEAAPEVQSPGSAVDDVPKAQVPQGDAPSWTPDIWVSGAASLEVEVTAASTMSTPATTNQPISLERSGSW</sequence>
<reference evidence="3" key="1">
    <citation type="submission" date="2019-10" db="EMBL/GenBank/DDBJ databases">
        <title>Complete genome sequence of Corynebacterium urogenitalis DSM 108747, isolated from the genital tract of a cow.</title>
        <authorList>
            <person name="Ruckert C."/>
            <person name="Ballas P."/>
            <person name="Wagener K."/>
            <person name="Drillich M."/>
            <person name="Kaempfer P."/>
            <person name="Busse H.-J."/>
            <person name="Ehling-Schulz M."/>
        </authorList>
    </citation>
    <scope>NUCLEOTIDE SEQUENCE [LARGE SCALE GENOMIC DNA]</scope>
    <source>
        <strain evidence="3">LMM 1652</strain>
    </source>
</reference>
<dbReference type="EMBL" id="CP045032">
    <property type="protein sequence ID" value="QFQ03063.1"/>
    <property type="molecule type" value="Genomic_DNA"/>
</dbReference>
<evidence type="ECO:0000313" key="3">
    <source>
        <dbReference type="Proteomes" id="UP000326711"/>
    </source>
</evidence>
<feature type="region of interest" description="Disordered" evidence="1">
    <location>
        <begin position="358"/>
        <end position="530"/>
    </location>
</feature>
<evidence type="ECO:0000313" key="2">
    <source>
        <dbReference type="EMBL" id="QFQ03063.1"/>
    </source>
</evidence>
<feature type="region of interest" description="Disordered" evidence="1">
    <location>
        <begin position="208"/>
        <end position="307"/>
    </location>
</feature>
<keyword evidence="3" id="KW-1185">Reference proteome</keyword>
<name>A0A5J6ZBG8_9CORY</name>
<feature type="compositionally biased region" description="Polar residues" evidence="1">
    <location>
        <begin position="428"/>
        <end position="450"/>
    </location>
</feature>
<feature type="compositionally biased region" description="Pro residues" evidence="1">
    <location>
        <begin position="280"/>
        <end position="295"/>
    </location>
</feature>
<feature type="compositionally biased region" description="Polar residues" evidence="1">
    <location>
        <begin position="556"/>
        <end position="567"/>
    </location>
</feature>
<dbReference type="Proteomes" id="UP000326711">
    <property type="component" value="Chromosome"/>
</dbReference>
<dbReference type="KEGG" id="cuo:CUROG_08575"/>
<feature type="region of interest" description="Disordered" evidence="1">
    <location>
        <begin position="544"/>
        <end position="567"/>
    </location>
</feature>
<feature type="compositionally biased region" description="Low complexity" evidence="1">
    <location>
        <begin position="544"/>
        <end position="555"/>
    </location>
</feature>
<feature type="compositionally biased region" description="Pro residues" evidence="1">
    <location>
        <begin position="484"/>
        <end position="493"/>
    </location>
</feature>